<protein>
    <submittedName>
        <fullName evidence="1">Uncharacterized protein</fullName>
    </submittedName>
</protein>
<comment type="caution">
    <text evidence="1">The sequence shown here is derived from an EMBL/GenBank/DDBJ whole genome shotgun (WGS) entry which is preliminary data.</text>
</comment>
<dbReference type="EMBL" id="JACEIK010000933">
    <property type="protein sequence ID" value="MCD7464029.1"/>
    <property type="molecule type" value="Genomic_DNA"/>
</dbReference>
<dbReference type="Proteomes" id="UP000823775">
    <property type="component" value="Unassembled WGS sequence"/>
</dbReference>
<evidence type="ECO:0000313" key="1">
    <source>
        <dbReference type="EMBL" id="MCD7464029.1"/>
    </source>
</evidence>
<accession>A0ABS8SZ57</accession>
<name>A0ABS8SZ57_DATST</name>
<organism evidence="1 2">
    <name type="scientific">Datura stramonium</name>
    <name type="common">Jimsonweed</name>
    <name type="synonym">Common thornapple</name>
    <dbReference type="NCBI Taxonomy" id="4076"/>
    <lineage>
        <taxon>Eukaryota</taxon>
        <taxon>Viridiplantae</taxon>
        <taxon>Streptophyta</taxon>
        <taxon>Embryophyta</taxon>
        <taxon>Tracheophyta</taxon>
        <taxon>Spermatophyta</taxon>
        <taxon>Magnoliopsida</taxon>
        <taxon>eudicotyledons</taxon>
        <taxon>Gunneridae</taxon>
        <taxon>Pentapetalae</taxon>
        <taxon>asterids</taxon>
        <taxon>lamiids</taxon>
        <taxon>Solanales</taxon>
        <taxon>Solanaceae</taxon>
        <taxon>Solanoideae</taxon>
        <taxon>Datureae</taxon>
        <taxon>Datura</taxon>
    </lineage>
</organism>
<reference evidence="1 2" key="1">
    <citation type="journal article" date="2021" name="BMC Genomics">
        <title>Datura genome reveals duplications of psychoactive alkaloid biosynthetic genes and high mutation rate following tissue culture.</title>
        <authorList>
            <person name="Rajewski A."/>
            <person name="Carter-House D."/>
            <person name="Stajich J."/>
            <person name="Litt A."/>
        </authorList>
    </citation>
    <scope>NUCLEOTIDE SEQUENCE [LARGE SCALE GENOMIC DNA]</scope>
    <source>
        <strain evidence="1">AR-01</strain>
    </source>
</reference>
<evidence type="ECO:0000313" key="2">
    <source>
        <dbReference type="Proteomes" id="UP000823775"/>
    </source>
</evidence>
<gene>
    <name evidence="1" type="ORF">HAX54_051935</name>
</gene>
<proteinExistence type="predicted"/>
<keyword evidence="2" id="KW-1185">Reference proteome</keyword>
<sequence>MEVHGERREHAKGGHKMACEEVVGHLQGRIPDYKRPVGTNQVIGAAGAVNQLRPLIAAAMSQAGAVNVPCPTTSMKEETGGRLKEANEVVDDAFVISDFAVFELTCASGFTKGVYTVDGTGLRKSFVLTGRPETSKGERGNNKNE</sequence>